<evidence type="ECO:0000259" key="1">
    <source>
        <dbReference type="Pfam" id="PF09179"/>
    </source>
</evidence>
<dbReference type="GO" id="GO:0005737">
    <property type="term" value="C:cytoplasm"/>
    <property type="evidence" value="ECO:0007669"/>
    <property type="project" value="InterPro"/>
</dbReference>
<name>A0A6J6EJE6_9ZZZZ</name>
<dbReference type="AlphaFoldDB" id="A0A6J6EJE6"/>
<accession>A0A6J6EJE6</accession>
<dbReference type="Pfam" id="PF09179">
    <property type="entry name" value="TilS"/>
    <property type="match status" value="1"/>
</dbReference>
<dbReference type="GO" id="GO:0016879">
    <property type="term" value="F:ligase activity, forming carbon-nitrogen bonds"/>
    <property type="evidence" value="ECO:0007669"/>
    <property type="project" value="InterPro"/>
</dbReference>
<reference evidence="2" key="1">
    <citation type="submission" date="2020-05" db="EMBL/GenBank/DDBJ databases">
        <authorList>
            <person name="Chiriac C."/>
            <person name="Salcher M."/>
            <person name="Ghai R."/>
            <person name="Kavagutti S V."/>
        </authorList>
    </citation>
    <scope>NUCLEOTIDE SEQUENCE</scope>
</reference>
<protein>
    <submittedName>
        <fullName evidence="2">Unannotated protein</fullName>
    </submittedName>
</protein>
<sequence>MLPVLERELGPGIAEALARTASQLAEDTEVLDELAHRALADCRTAQGNLTVDVLSPLPTAIRRRVILQWLLQSGSSGLSAAHIEAVDQLVIAWSGQRDVEVPNVRVARREGEITIDTP</sequence>
<dbReference type="GO" id="GO:0008033">
    <property type="term" value="P:tRNA processing"/>
    <property type="evidence" value="ECO:0007669"/>
    <property type="project" value="InterPro"/>
</dbReference>
<gene>
    <name evidence="2" type="ORF">UFOPK1591_01541</name>
</gene>
<dbReference type="Gene3D" id="1.20.59.20">
    <property type="match status" value="1"/>
</dbReference>
<dbReference type="EMBL" id="CAEZTD010000182">
    <property type="protein sequence ID" value="CAB4575445.1"/>
    <property type="molecule type" value="Genomic_DNA"/>
</dbReference>
<proteinExistence type="predicted"/>
<dbReference type="GO" id="GO:0005524">
    <property type="term" value="F:ATP binding"/>
    <property type="evidence" value="ECO:0007669"/>
    <property type="project" value="InterPro"/>
</dbReference>
<dbReference type="SUPFAM" id="SSF82829">
    <property type="entry name" value="MesJ substrate recognition domain-like"/>
    <property type="match status" value="1"/>
</dbReference>
<feature type="domain" description="tRNA(Ile)-lysidine synthase substrate-binding" evidence="1">
    <location>
        <begin position="49"/>
        <end position="111"/>
    </location>
</feature>
<evidence type="ECO:0000313" key="2">
    <source>
        <dbReference type="EMBL" id="CAB4575445.1"/>
    </source>
</evidence>
<organism evidence="2">
    <name type="scientific">freshwater metagenome</name>
    <dbReference type="NCBI Taxonomy" id="449393"/>
    <lineage>
        <taxon>unclassified sequences</taxon>
        <taxon>metagenomes</taxon>
        <taxon>ecological metagenomes</taxon>
    </lineage>
</organism>
<dbReference type="InterPro" id="IPR015262">
    <property type="entry name" value="tRNA_Ile_lys_synt_subst-bd"/>
</dbReference>